<dbReference type="RefSeq" id="WP_086572471.1">
    <property type="nucleotide sequence ID" value="NZ_NGFP01000059.1"/>
</dbReference>
<sequence length="336" mass="37098">MTAASRGIRRHDVLRALISALTAVILCACLASAGQADPKPSAKKLRKELAQLQKQSEAMITEYYNGRIELQKVEKTEKVARGNLKRAQQEFDRAAAEIRMLAVEQYRSGGMGVTVALLGNPDPSAMLNRLALTQQIVSEQDAKLQGFAKVRDSHKGAQKMAGQRADELRASLKKLDGQKKRAERLIGQIKDRIDQLYPTPGLRRADGTWVPQLPSGPDNITPRMRLVRQLIAQRFGPRFGIGCYRADGGIAGGGEHPLGRACDFMLSRGGGMPSGAETGRGHEIAAWAIKNARRLGIMYIIFRQRIWHVRTGSWRTMSDRGGTTANHFDHPHISVY</sequence>
<evidence type="ECO:0000313" key="4">
    <source>
        <dbReference type="EMBL" id="OUC96390.1"/>
    </source>
</evidence>
<dbReference type="AlphaFoldDB" id="A0A243RN48"/>
<dbReference type="PROSITE" id="PS51257">
    <property type="entry name" value="PROKAR_LIPOPROTEIN"/>
    <property type="match status" value="1"/>
</dbReference>
<reference evidence="4 5" key="1">
    <citation type="submission" date="2017-05" db="EMBL/GenBank/DDBJ databases">
        <title>Biotechnological potential of actinobacteria isolated from South African environments.</title>
        <authorList>
            <person name="Le Roes-Hill M."/>
            <person name="Prins A."/>
            <person name="Durrell K.A."/>
        </authorList>
    </citation>
    <scope>NUCLEOTIDE SEQUENCE [LARGE SCALE GENOMIC DNA]</scope>
    <source>
        <strain evidence="4">M26</strain>
    </source>
</reference>
<feature type="coiled-coil region" evidence="1">
    <location>
        <begin position="42"/>
        <end position="104"/>
    </location>
</feature>
<proteinExistence type="predicted"/>
<gene>
    <name evidence="4" type="ORF">CA984_15150</name>
</gene>
<feature type="domain" description="ARB-07466-like C-terminal" evidence="3">
    <location>
        <begin position="218"/>
        <end position="328"/>
    </location>
</feature>
<evidence type="ECO:0000256" key="1">
    <source>
        <dbReference type="SAM" id="Coils"/>
    </source>
</evidence>
<feature type="signal peptide" evidence="2">
    <location>
        <begin position="1"/>
        <end position="36"/>
    </location>
</feature>
<keyword evidence="1" id="KW-0175">Coiled coil</keyword>
<dbReference type="Gene3D" id="6.10.250.3150">
    <property type="match status" value="1"/>
</dbReference>
<feature type="chain" id="PRO_5012534864" description="ARB-07466-like C-terminal domain-containing protein" evidence="2">
    <location>
        <begin position="37"/>
        <end position="336"/>
    </location>
</feature>
<keyword evidence="5" id="KW-1185">Reference proteome</keyword>
<dbReference type="InterPro" id="IPR058593">
    <property type="entry name" value="ARB_07466-like_C"/>
</dbReference>
<evidence type="ECO:0000313" key="5">
    <source>
        <dbReference type="Proteomes" id="UP000194761"/>
    </source>
</evidence>
<evidence type="ECO:0000256" key="2">
    <source>
        <dbReference type="SAM" id="SignalP"/>
    </source>
</evidence>
<protein>
    <recommendedName>
        <fullName evidence="3">ARB-07466-like C-terminal domain-containing protein</fullName>
    </recommendedName>
</protein>
<comment type="caution">
    <text evidence="4">The sequence shown here is derived from an EMBL/GenBank/DDBJ whole genome shotgun (WGS) entry which is preliminary data.</text>
</comment>
<evidence type="ECO:0000259" key="3">
    <source>
        <dbReference type="Pfam" id="PF26571"/>
    </source>
</evidence>
<dbReference type="Pfam" id="PF26571">
    <property type="entry name" value="VldE"/>
    <property type="match status" value="1"/>
</dbReference>
<feature type="coiled-coil region" evidence="1">
    <location>
        <begin position="165"/>
        <end position="192"/>
    </location>
</feature>
<keyword evidence="2" id="KW-0732">Signal</keyword>
<dbReference type="Proteomes" id="UP000194761">
    <property type="component" value="Unassembled WGS sequence"/>
</dbReference>
<organism evidence="4 5">
    <name type="scientific">Streptosporangium minutum</name>
    <dbReference type="NCBI Taxonomy" id="569862"/>
    <lineage>
        <taxon>Bacteria</taxon>
        <taxon>Bacillati</taxon>
        <taxon>Actinomycetota</taxon>
        <taxon>Actinomycetes</taxon>
        <taxon>Streptosporangiales</taxon>
        <taxon>Streptosporangiaceae</taxon>
        <taxon>Streptosporangium</taxon>
    </lineage>
</organism>
<name>A0A243RN48_9ACTN</name>
<dbReference type="EMBL" id="NGFP01000059">
    <property type="protein sequence ID" value="OUC96390.1"/>
    <property type="molecule type" value="Genomic_DNA"/>
</dbReference>
<accession>A0A243RN48</accession>